<sequence>MRMSIILVVVLLALSSCYSYRNFQNIPTESGGIYKITDEHKRISKIQLIEIRQDSLVVLKNSKQFTIANSEFTNPKKRKFSAAKTAALYVGGSVVVGTVIIAAVLGNAFKHMGTIQSPP</sequence>
<dbReference type="AlphaFoldDB" id="A0A4P6ZD70"/>
<keyword evidence="1" id="KW-1133">Transmembrane helix</keyword>
<dbReference type="KEGG" id="csal:NBC122_00654"/>
<dbReference type="PROSITE" id="PS51257">
    <property type="entry name" value="PROKAR_LIPOPROTEIN"/>
    <property type="match status" value="1"/>
</dbReference>
<gene>
    <name evidence="2" type="ORF">NBC122_00654</name>
</gene>
<reference evidence="2 3" key="1">
    <citation type="submission" date="2019-03" db="EMBL/GenBank/DDBJ databases">
        <authorList>
            <person name="Kim H."/>
            <person name="Yu S.-M."/>
        </authorList>
    </citation>
    <scope>NUCLEOTIDE SEQUENCE [LARGE SCALE GENOMIC DNA]</scope>
    <source>
        <strain evidence="2 3">NBC122</strain>
    </source>
</reference>
<accession>A0A4P6ZD70</accession>
<evidence type="ECO:0000313" key="2">
    <source>
        <dbReference type="EMBL" id="QBO57490.1"/>
    </source>
</evidence>
<proteinExistence type="predicted"/>
<protein>
    <submittedName>
        <fullName evidence="2">Uncharacterized protein</fullName>
    </submittedName>
</protein>
<organism evidence="2 3">
    <name type="scientific">Chryseobacterium salivictor</name>
    <dbReference type="NCBI Taxonomy" id="2547600"/>
    <lineage>
        <taxon>Bacteria</taxon>
        <taxon>Pseudomonadati</taxon>
        <taxon>Bacteroidota</taxon>
        <taxon>Flavobacteriia</taxon>
        <taxon>Flavobacteriales</taxon>
        <taxon>Weeksellaceae</taxon>
        <taxon>Chryseobacterium group</taxon>
        <taxon>Chryseobacterium</taxon>
    </lineage>
</organism>
<dbReference type="Proteomes" id="UP000294419">
    <property type="component" value="Chromosome"/>
</dbReference>
<keyword evidence="3" id="KW-1185">Reference proteome</keyword>
<evidence type="ECO:0000313" key="3">
    <source>
        <dbReference type="Proteomes" id="UP000294419"/>
    </source>
</evidence>
<name>A0A4P6ZD70_9FLAO</name>
<evidence type="ECO:0000256" key="1">
    <source>
        <dbReference type="SAM" id="Phobius"/>
    </source>
</evidence>
<keyword evidence="1" id="KW-0812">Transmembrane</keyword>
<keyword evidence="1" id="KW-0472">Membrane</keyword>
<dbReference type="EMBL" id="CP037954">
    <property type="protein sequence ID" value="QBO57490.1"/>
    <property type="molecule type" value="Genomic_DNA"/>
</dbReference>
<feature type="transmembrane region" description="Helical" evidence="1">
    <location>
        <begin position="86"/>
        <end position="109"/>
    </location>
</feature>